<keyword evidence="4" id="KW-1017">Isopeptide bond</keyword>
<dbReference type="GO" id="GO:0006412">
    <property type="term" value="P:translation"/>
    <property type="evidence" value="ECO:0007669"/>
    <property type="project" value="UniProtKB-KW"/>
</dbReference>
<feature type="compositionally biased region" description="Basic and acidic residues" evidence="20">
    <location>
        <begin position="1392"/>
        <end position="1407"/>
    </location>
</feature>
<keyword evidence="10" id="KW-0810">Translation regulation</keyword>
<dbReference type="GO" id="GO:0097504">
    <property type="term" value="C:Gemini of Cajal bodies"/>
    <property type="evidence" value="ECO:0007669"/>
    <property type="project" value="UniProtKB-SubCell"/>
</dbReference>
<evidence type="ECO:0000313" key="25">
    <source>
        <dbReference type="Proteomes" id="UP000515126"/>
    </source>
</evidence>
<keyword evidence="9" id="KW-0832">Ubl conjugation</keyword>
<evidence type="ECO:0000256" key="15">
    <source>
        <dbReference type="ARBA" id="ARBA00023242"/>
    </source>
</evidence>
<keyword evidence="3" id="KW-0963">Cytoplasm</keyword>
<dbReference type="SUPFAM" id="SSF50998">
    <property type="entry name" value="Quinoprotein alcohol dehydrogenase-like"/>
    <property type="match status" value="1"/>
</dbReference>
<dbReference type="PANTHER" id="PTHR46362">
    <property type="entry name" value="GEM-ASSOCIATED PROTEIN 5"/>
    <property type="match status" value="1"/>
</dbReference>
<evidence type="ECO:0000256" key="5">
    <source>
        <dbReference type="ARBA" id="ARBA00022553"/>
    </source>
</evidence>
<comment type="similarity">
    <text evidence="17">Belongs to the WD repeat gemin-5 family.</text>
</comment>
<feature type="compositionally biased region" description="Basic and acidic residues" evidence="20">
    <location>
        <begin position="1312"/>
        <end position="1326"/>
    </location>
</feature>
<dbReference type="InterPro" id="IPR036322">
    <property type="entry name" value="WD40_repeat_dom_sf"/>
</dbReference>
<feature type="repeat" description="WD" evidence="19">
    <location>
        <begin position="60"/>
        <end position="104"/>
    </location>
</feature>
<dbReference type="GO" id="GO:0032797">
    <property type="term" value="C:SMN complex"/>
    <property type="evidence" value="ECO:0007669"/>
    <property type="project" value="TreeGrafter"/>
</dbReference>
<evidence type="ECO:0000256" key="3">
    <source>
        <dbReference type="ARBA" id="ARBA00022490"/>
    </source>
</evidence>
<feature type="compositionally biased region" description="Basic residues" evidence="20">
    <location>
        <begin position="739"/>
        <end position="748"/>
    </location>
</feature>
<keyword evidence="13" id="KW-0175">Coiled coil</keyword>
<dbReference type="Pfam" id="PF23775">
    <property type="entry name" value="Beta-prop_RIG_2nd"/>
    <property type="match status" value="1"/>
</dbReference>
<evidence type="ECO:0000313" key="26">
    <source>
        <dbReference type="RefSeq" id="XP_029339635.1"/>
    </source>
</evidence>
<evidence type="ECO:0000259" key="21">
    <source>
        <dbReference type="Pfam" id="PF23770"/>
    </source>
</evidence>
<dbReference type="InterPro" id="IPR052640">
    <property type="entry name" value="Gemin-5"/>
</dbReference>
<dbReference type="InterPro" id="IPR056421">
    <property type="entry name" value="TPR_GEMI5"/>
</dbReference>
<sequence>MKPEPRTLPPSPNWYCSRCSDAAPGGIFGFAARTSVFLVRVGPGAGASPGAPPFRVVGELVGHTERVSGFTFSHHPGQYNLCATSSDDGTVKVWDVETRTVVTEHTLHQHTISALHWSPTVKDLIVSGDEKGVVFCYWLNRNDSQHLFTEPRTIFCLTCSPHHENLVAIGYKDGIVVIIDISKKGEVIHRLRGHDDEIHSIAWCPLPGEDCLSINQEENLEEPDIPNGKLIAETPITKGCYLATGSKDQTIRIWSCSRGRGVMVLKLPFLKRRSGGVDPTVKERLWLTLHWPKNQPTQLVSSCFGGELLLWDLTQSWRRKYTLFSTSAEGHNHSRIVFNLCSLKTEDGKQLLLSTSMDRDVKCWDMATLECCWTLPSLGGFAYSLAFSPVDVGSLAIGVGDGMIRVWNTLSIKNNYDVKNFWQGVKSKVTALCWHPNKEGCLAFGTDDGKVGLYDTCSNKPPQISSTYHKKTVYRLAWGPPVPPMSLGGEGDRPSLTLYSCGGEGVVLQHNPWKLSGEAFDINKLVRDTNSIRYKLPVHTEISWKGDGKVLALGNEDGSIEIFQVPNLRLLCTIQQHHKLVNAIVWHHEHGSRPELSCLLASGSNNAVIYVHNLKAVLESNPESPVTITEPYRTLSGHTAKITSLAWSPHHDGRLVSACYDGTAQVWDALREEPLFNFRGHRGRLLCVAWSPVDPECIYSGADDFCVYRWLTSMQDHSRPPQGKKCIELEKKRLSQFKPKLKKKKKPTLRLPVKQDSSVGNEDESVKENSGPAENGLSDQDGEEEAQEPELPPSPVVCGEPVSCTDISSGFEKSKVTVSSKATSLKKEPPKEKPEALLKKRKARSMLPLSTSLDHRSKEELHRDCLVLATATHAKAELNEDVSADLEERFHLGLFTDRATLYRMMETEGKGHLESGHPELFHQLMLWKGDLKGVLQAAAERGELTDSLVAVAPVAGYSVWLWAVEAFAKQLCFQDQYVKAASYLLSIHKVYEAVELLKSNHLYREAIAVAKARLRPEDPVLKDLYLSWGSILERDGHYAIAAKCYLGATSAYDAAKVLARKGDAASLRTAAELAAIAGEHELAASLALRCAQELLLVKNWVGAQEALELHESLQGQRLVFCLLELLCRHLEEKQPLEVRGPSSIYHQWATGSEGTLVQRVTGVWRSAFSVDTPEQCRAALQKLQDVKYPSATSNTPFRQLLLHVCHDLTLAMLSQQAAAWEEVVPALLQAVVRSYTSGNFTLMQEIYSAFLPSGCDHLRDKLSDLSPAMTAFKSLEAFCVYGQLYEVWWSLCGPGSESSVWVLSAESTVSDKQSKPEDSAGAEGKEQPAGLGPRLSAESERLLSACKELFSEQHASLQTSQRTVAEVQETLAEMIRQHQKSQLCKATTNGPSRDEPSRDEPSQEAERAPSQPPSPKPGPFQMYWSAVSSCFTLGPSVLALWTLRHSNRPRSSFKSMGTLELTEDTARVDTRELPEAIKLCHTTHDSFTSVVAHQAFTLTFNGRML</sequence>
<evidence type="ECO:0000256" key="6">
    <source>
        <dbReference type="ARBA" id="ARBA00022574"/>
    </source>
</evidence>
<dbReference type="Pfam" id="PF00400">
    <property type="entry name" value="WD40"/>
    <property type="match status" value="1"/>
</dbReference>
<feature type="domain" description="Gem-associated protein 5 RBS" evidence="24">
    <location>
        <begin position="1157"/>
        <end position="1402"/>
    </location>
</feature>
<dbReference type="Gene3D" id="2.130.10.10">
    <property type="entry name" value="YVTN repeat-like/Quinoprotein amine dehydrogenase"/>
    <property type="match status" value="2"/>
</dbReference>
<feature type="domain" description="Gem-associated protein 5 TPR" evidence="22">
    <location>
        <begin position="892"/>
        <end position="1100"/>
    </location>
</feature>
<gene>
    <name evidence="26" type="primary">Gemin5</name>
</gene>
<keyword evidence="11" id="KW-0694">RNA-binding</keyword>
<evidence type="ECO:0000256" key="12">
    <source>
        <dbReference type="ARBA" id="ARBA00022917"/>
    </source>
</evidence>
<dbReference type="GO" id="GO:0006417">
    <property type="term" value="P:regulation of translation"/>
    <property type="evidence" value="ECO:0007669"/>
    <property type="project" value="UniProtKB-KW"/>
</dbReference>
<evidence type="ECO:0000256" key="8">
    <source>
        <dbReference type="ARBA" id="ARBA00022737"/>
    </source>
</evidence>
<dbReference type="Pfam" id="PF23777">
    <property type="entry name" value="GEMI5_RBS"/>
    <property type="match status" value="1"/>
</dbReference>
<evidence type="ECO:0000259" key="23">
    <source>
        <dbReference type="Pfam" id="PF23775"/>
    </source>
</evidence>
<keyword evidence="7" id="KW-0507">mRNA processing</keyword>
<evidence type="ECO:0000256" key="1">
    <source>
        <dbReference type="ARBA" id="ARBA00004496"/>
    </source>
</evidence>
<keyword evidence="6 19" id="KW-0853">WD repeat</keyword>
<dbReference type="InterPro" id="IPR056432">
    <property type="entry name" value="Beta-prop_GEMI5_1st"/>
</dbReference>
<feature type="compositionally biased region" description="Polar residues" evidence="20">
    <location>
        <begin position="1380"/>
        <end position="1391"/>
    </location>
</feature>
<evidence type="ECO:0000256" key="9">
    <source>
        <dbReference type="ARBA" id="ARBA00022843"/>
    </source>
</evidence>
<feature type="region of interest" description="Disordered" evidence="20">
    <location>
        <begin position="815"/>
        <end position="838"/>
    </location>
</feature>
<dbReference type="FunFam" id="2.130.10.10:FF:000221">
    <property type="entry name" value="gem-associated protein 5 isoform X1"/>
    <property type="match status" value="1"/>
</dbReference>
<feature type="region of interest" description="Disordered" evidence="20">
    <location>
        <begin position="1378"/>
        <end position="1419"/>
    </location>
</feature>
<dbReference type="InterPro" id="IPR056424">
    <property type="entry name" value="Beta-prop_GEMI5_2nd"/>
</dbReference>
<accession>A0A6P7RWU6</accession>
<feature type="region of interest" description="Disordered" evidence="20">
    <location>
        <begin position="1310"/>
        <end position="1334"/>
    </location>
</feature>
<evidence type="ECO:0000256" key="11">
    <source>
        <dbReference type="ARBA" id="ARBA00022884"/>
    </source>
</evidence>
<dbReference type="InterPro" id="IPR015943">
    <property type="entry name" value="WD40/YVTN_repeat-like_dom_sf"/>
</dbReference>
<dbReference type="InterPro" id="IPR001680">
    <property type="entry name" value="WD40_rpt"/>
</dbReference>
<dbReference type="GeneID" id="110304387"/>
<name>A0A6P7RWU6_MUSCR</name>
<dbReference type="InterPro" id="IPR056420">
    <property type="entry name" value="GEMI5_RBS"/>
</dbReference>
<dbReference type="InterPro" id="IPR019775">
    <property type="entry name" value="WD40_repeat_CS"/>
</dbReference>
<dbReference type="PRINTS" id="PR00320">
    <property type="entry name" value="GPROTEINBRPT"/>
</dbReference>
<dbReference type="CTD" id="25929"/>
<evidence type="ECO:0000256" key="20">
    <source>
        <dbReference type="SAM" id="MobiDB-lite"/>
    </source>
</evidence>
<dbReference type="SUPFAM" id="SSF50978">
    <property type="entry name" value="WD40 repeat-like"/>
    <property type="match status" value="1"/>
</dbReference>
<dbReference type="PANTHER" id="PTHR46362:SF1">
    <property type="entry name" value="GEM-ASSOCIATED PROTEIN 5"/>
    <property type="match status" value="1"/>
</dbReference>
<feature type="domain" description="Gem-associated protein 5 first beta-propeller" evidence="21">
    <location>
        <begin position="80"/>
        <end position="214"/>
    </location>
</feature>
<evidence type="ECO:0000256" key="16">
    <source>
        <dbReference type="ARBA" id="ARBA00034695"/>
    </source>
</evidence>
<feature type="compositionally biased region" description="Basic and acidic residues" evidence="20">
    <location>
        <begin position="825"/>
        <end position="838"/>
    </location>
</feature>
<dbReference type="Pfam" id="PF23770">
    <property type="entry name" value="Beta-prop_RIG_1st"/>
    <property type="match status" value="1"/>
</dbReference>
<dbReference type="GO" id="GO:0000387">
    <property type="term" value="P:spliceosomal snRNP assembly"/>
    <property type="evidence" value="ECO:0007669"/>
    <property type="project" value="TreeGrafter"/>
</dbReference>
<dbReference type="PROSITE" id="PS50082">
    <property type="entry name" value="WD_REPEATS_2"/>
    <property type="match status" value="3"/>
</dbReference>
<keyword evidence="15" id="KW-0539">Nucleus</keyword>
<evidence type="ECO:0000259" key="22">
    <source>
        <dbReference type="Pfam" id="PF23774"/>
    </source>
</evidence>
<feature type="repeat" description="WD" evidence="19">
    <location>
        <begin position="241"/>
        <end position="264"/>
    </location>
</feature>
<comment type="subcellular location">
    <subcellularLocation>
        <location evidence="1">Cytoplasm</location>
    </subcellularLocation>
    <subcellularLocation>
        <location evidence="16">Nucleus</location>
        <location evidence="16">Gem</location>
    </subcellularLocation>
    <subcellularLocation>
        <location evidence="2">Nucleus</location>
        <location evidence="2">Nucleoplasm</location>
    </subcellularLocation>
</comment>
<feature type="repeat" description="WD" evidence="19">
    <location>
        <begin position="635"/>
        <end position="668"/>
    </location>
</feature>
<evidence type="ECO:0000256" key="14">
    <source>
        <dbReference type="ARBA" id="ARBA00023187"/>
    </source>
</evidence>
<protein>
    <recommendedName>
        <fullName evidence="18">Gem-associated protein 5</fullName>
    </recommendedName>
</protein>
<dbReference type="GO" id="GO:0003730">
    <property type="term" value="F:mRNA 3'-UTR binding"/>
    <property type="evidence" value="ECO:0007669"/>
    <property type="project" value="TreeGrafter"/>
</dbReference>
<evidence type="ECO:0000259" key="24">
    <source>
        <dbReference type="Pfam" id="PF23777"/>
    </source>
</evidence>
<feature type="region of interest" description="Disordered" evidence="20">
    <location>
        <begin position="738"/>
        <end position="799"/>
    </location>
</feature>
<evidence type="ECO:0000256" key="17">
    <source>
        <dbReference type="ARBA" id="ARBA00060968"/>
    </source>
</evidence>
<dbReference type="PROSITE" id="PS50294">
    <property type="entry name" value="WD_REPEATS_REGION"/>
    <property type="match status" value="2"/>
</dbReference>
<keyword evidence="25" id="KW-1185">Reference proteome</keyword>
<keyword evidence="8" id="KW-0677">Repeat</keyword>
<evidence type="ECO:0000256" key="2">
    <source>
        <dbReference type="ARBA" id="ARBA00004642"/>
    </source>
</evidence>
<keyword evidence="14" id="KW-0508">mRNA splicing</keyword>
<dbReference type="InterPro" id="IPR020472">
    <property type="entry name" value="WD40_PAC1"/>
</dbReference>
<evidence type="ECO:0000256" key="18">
    <source>
        <dbReference type="ARBA" id="ARBA00067669"/>
    </source>
</evidence>
<proteinExistence type="inferred from homology"/>
<dbReference type="Pfam" id="PF23774">
    <property type="entry name" value="TPR_GEMI5"/>
    <property type="match status" value="1"/>
</dbReference>
<evidence type="ECO:0000256" key="7">
    <source>
        <dbReference type="ARBA" id="ARBA00022664"/>
    </source>
</evidence>
<organism evidence="25 26">
    <name type="scientific">Mus caroli</name>
    <name type="common">Ryukyu mouse</name>
    <name type="synonym">Ricefield mouse</name>
    <dbReference type="NCBI Taxonomy" id="10089"/>
    <lineage>
        <taxon>Eukaryota</taxon>
        <taxon>Metazoa</taxon>
        <taxon>Chordata</taxon>
        <taxon>Craniata</taxon>
        <taxon>Vertebrata</taxon>
        <taxon>Euteleostomi</taxon>
        <taxon>Mammalia</taxon>
        <taxon>Eutheria</taxon>
        <taxon>Euarchontoglires</taxon>
        <taxon>Glires</taxon>
        <taxon>Rodentia</taxon>
        <taxon>Myomorpha</taxon>
        <taxon>Muroidea</taxon>
        <taxon>Muridae</taxon>
        <taxon>Murinae</taxon>
        <taxon>Mus</taxon>
        <taxon>Mus</taxon>
    </lineage>
</organism>
<evidence type="ECO:0000256" key="10">
    <source>
        <dbReference type="ARBA" id="ARBA00022845"/>
    </source>
</evidence>
<reference evidence="26" key="1">
    <citation type="submission" date="2025-08" db="UniProtKB">
        <authorList>
            <consortium name="RefSeq"/>
        </authorList>
    </citation>
    <scope>IDENTIFICATION</scope>
</reference>
<dbReference type="SMART" id="SM00320">
    <property type="entry name" value="WD40"/>
    <property type="match status" value="13"/>
</dbReference>
<evidence type="ECO:0000256" key="4">
    <source>
        <dbReference type="ARBA" id="ARBA00022499"/>
    </source>
</evidence>
<feature type="domain" description="Gem-associated protein 5 second beta-propeller" evidence="23">
    <location>
        <begin position="389"/>
        <end position="701"/>
    </location>
</feature>
<dbReference type="InterPro" id="IPR011047">
    <property type="entry name" value="Quinoprotein_ADH-like_sf"/>
</dbReference>
<evidence type="ECO:0000256" key="19">
    <source>
        <dbReference type="PROSITE-ProRule" id="PRU00221"/>
    </source>
</evidence>
<dbReference type="RefSeq" id="XP_029339635.1">
    <property type="nucleotide sequence ID" value="XM_029483775.1"/>
</dbReference>
<evidence type="ECO:0000256" key="13">
    <source>
        <dbReference type="ARBA" id="ARBA00023054"/>
    </source>
</evidence>
<dbReference type="Proteomes" id="UP000515126">
    <property type="component" value="Chromosome 11"/>
</dbReference>
<dbReference type="PROSITE" id="PS00678">
    <property type="entry name" value="WD_REPEATS_1"/>
    <property type="match status" value="1"/>
</dbReference>
<keyword evidence="5" id="KW-0597">Phosphoprotein</keyword>
<keyword evidence="12" id="KW-0648">Protein biosynthesis</keyword>
<dbReference type="FunFam" id="2.130.10.10:FF:000213">
    <property type="entry name" value="gem-associated protein 5 isoform X1"/>
    <property type="match status" value="1"/>
</dbReference>